<keyword evidence="3" id="KW-1185">Reference proteome</keyword>
<dbReference type="Proteomes" id="UP000265520">
    <property type="component" value="Unassembled WGS sequence"/>
</dbReference>
<dbReference type="PANTHER" id="PTHR31809">
    <property type="entry name" value="BUD13 HOMOLOG"/>
    <property type="match status" value="1"/>
</dbReference>
<protein>
    <submittedName>
        <fullName evidence="2">Uncharacterized protein</fullName>
    </submittedName>
</protein>
<comment type="similarity">
    <text evidence="1">Belongs to the CWC26 family.</text>
</comment>
<dbReference type="Pfam" id="PF09736">
    <property type="entry name" value="Bud13"/>
    <property type="match status" value="1"/>
</dbReference>
<comment type="caution">
    <text evidence="2">The sequence shown here is derived from an EMBL/GenBank/DDBJ whole genome shotgun (WGS) entry which is preliminary data.</text>
</comment>
<name>A0A392UWU0_9FABA</name>
<organism evidence="2 3">
    <name type="scientific">Trifolium medium</name>
    <dbReference type="NCBI Taxonomy" id="97028"/>
    <lineage>
        <taxon>Eukaryota</taxon>
        <taxon>Viridiplantae</taxon>
        <taxon>Streptophyta</taxon>
        <taxon>Embryophyta</taxon>
        <taxon>Tracheophyta</taxon>
        <taxon>Spermatophyta</taxon>
        <taxon>Magnoliopsida</taxon>
        <taxon>eudicotyledons</taxon>
        <taxon>Gunneridae</taxon>
        <taxon>Pentapetalae</taxon>
        <taxon>rosids</taxon>
        <taxon>fabids</taxon>
        <taxon>Fabales</taxon>
        <taxon>Fabaceae</taxon>
        <taxon>Papilionoideae</taxon>
        <taxon>50 kb inversion clade</taxon>
        <taxon>NPAAA clade</taxon>
        <taxon>Hologalegina</taxon>
        <taxon>IRL clade</taxon>
        <taxon>Trifolieae</taxon>
        <taxon>Trifolium</taxon>
    </lineage>
</organism>
<reference evidence="2 3" key="1">
    <citation type="journal article" date="2018" name="Front. Plant Sci.">
        <title>Red Clover (Trifolium pratense) and Zigzag Clover (T. medium) - A Picture of Genomic Similarities and Differences.</title>
        <authorList>
            <person name="Dluhosova J."/>
            <person name="Istvanek J."/>
            <person name="Nedelnik J."/>
            <person name="Repkova J."/>
        </authorList>
    </citation>
    <scope>NUCLEOTIDE SEQUENCE [LARGE SCALE GENOMIC DNA]</scope>
    <source>
        <strain evidence="3">cv. 10/8</strain>
        <tissue evidence="2">Leaf</tissue>
    </source>
</reference>
<evidence type="ECO:0000313" key="3">
    <source>
        <dbReference type="Proteomes" id="UP000265520"/>
    </source>
</evidence>
<dbReference type="InterPro" id="IPR018609">
    <property type="entry name" value="Bud13"/>
</dbReference>
<proteinExistence type="inferred from homology"/>
<dbReference type="InterPro" id="IPR051112">
    <property type="entry name" value="CWC26_splicing_factor"/>
</dbReference>
<evidence type="ECO:0000313" key="2">
    <source>
        <dbReference type="EMBL" id="MCI79469.1"/>
    </source>
</evidence>
<accession>A0A392UWU0</accession>
<dbReference type="GO" id="GO:0070274">
    <property type="term" value="C:RES complex"/>
    <property type="evidence" value="ECO:0007669"/>
    <property type="project" value="TreeGrafter"/>
</dbReference>
<dbReference type="AlphaFoldDB" id="A0A392UWU0"/>
<dbReference type="GO" id="GO:0005684">
    <property type="term" value="C:U2-type spliceosomal complex"/>
    <property type="evidence" value="ECO:0007669"/>
    <property type="project" value="TreeGrafter"/>
</dbReference>
<dbReference type="GO" id="GO:0003723">
    <property type="term" value="F:RNA binding"/>
    <property type="evidence" value="ECO:0007669"/>
    <property type="project" value="TreeGrafter"/>
</dbReference>
<dbReference type="PANTHER" id="PTHR31809:SF0">
    <property type="entry name" value="BUD13 HOMOLOG"/>
    <property type="match status" value="1"/>
</dbReference>
<dbReference type="EMBL" id="LXQA010974336">
    <property type="protein sequence ID" value="MCI79469.1"/>
    <property type="molecule type" value="Genomic_DNA"/>
</dbReference>
<dbReference type="GO" id="GO:0000398">
    <property type="term" value="P:mRNA splicing, via spliceosome"/>
    <property type="evidence" value="ECO:0007669"/>
    <property type="project" value="TreeGrafter"/>
</dbReference>
<evidence type="ECO:0000256" key="1">
    <source>
        <dbReference type="ARBA" id="ARBA00011069"/>
    </source>
</evidence>
<feature type="non-terminal residue" evidence="2">
    <location>
        <position position="48"/>
    </location>
</feature>
<sequence length="48" mass="5608">MSAFVVRQDDQKKRGFEAPSNRYGIKPGRHCDRVDRSNGFEKELLKKL</sequence>